<sequence length="117" mass="12662">MSNYGSNYSQNYGSSNYSSNRGGGGGGGGRSGNSECSVFVGNLPWRATEDDLRPIFGEIGPLVSVNIIRDRETGRSRGFAFCEYQDSETAQTAMQNLNGYDMGGRSLRVDNPSRNSR</sequence>
<name>A0ACC2N842_9HYME</name>
<proteinExistence type="predicted"/>
<keyword evidence="2" id="KW-1185">Reference proteome</keyword>
<dbReference type="EMBL" id="CM056744">
    <property type="protein sequence ID" value="KAJ8667222.1"/>
    <property type="molecule type" value="Genomic_DNA"/>
</dbReference>
<reference evidence="1" key="1">
    <citation type="submission" date="2023-04" db="EMBL/GenBank/DDBJ databases">
        <title>A chromosome-level genome assembly of the parasitoid wasp Eretmocerus hayati.</title>
        <authorList>
            <person name="Zhong Y."/>
            <person name="Liu S."/>
            <person name="Liu Y."/>
        </authorList>
    </citation>
    <scope>NUCLEOTIDE SEQUENCE</scope>
    <source>
        <strain evidence="1">ZJU_SS_LIU_2023</strain>
    </source>
</reference>
<evidence type="ECO:0000313" key="2">
    <source>
        <dbReference type="Proteomes" id="UP001239111"/>
    </source>
</evidence>
<comment type="caution">
    <text evidence="1">The sequence shown here is derived from an EMBL/GenBank/DDBJ whole genome shotgun (WGS) entry which is preliminary data.</text>
</comment>
<accession>A0ACC2N842</accession>
<dbReference type="Proteomes" id="UP001239111">
    <property type="component" value="Chromosome 4"/>
</dbReference>
<gene>
    <name evidence="1" type="ORF">QAD02_008884</name>
</gene>
<organism evidence="1 2">
    <name type="scientific">Eretmocerus hayati</name>
    <dbReference type="NCBI Taxonomy" id="131215"/>
    <lineage>
        <taxon>Eukaryota</taxon>
        <taxon>Metazoa</taxon>
        <taxon>Ecdysozoa</taxon>
        <taxon>Arthropoda</taxon>
        <taxon>Hexapoda</taxon>
        <taxon>Insecta</taxon>
        <taxon>Pterygota</taxon>
        <taxon>Neoptera</taxon>
        <taxon>Endopterygota</taxon>
        <taxon>Hymenoptera</taxon>
        <taxon>Apocrita</taxon>
        <taxon>Proctotrupomorpha</taxon>
        <taxon>Chalcidoidea</taxon>
        <taxon>Aphelinidae</taxon>
        <taxon>Aphelininae</taxon>
        <taxon>Eretmocerus</taxon>
    </lineage>
</organism>
<protein>
    <submittedName>
        <fullName evidence="1">Uncharacterized protein</fullName>
    </submittedName>
</protein>
<evidence type="ECO:0000313" key="1">
    <source>
        <dbReference type="EMBL" id="KAJ8667222.1"/>
    </source>
</evidence>